<comment type="caution">
    <text evidence="1">The sequence shown here is derived from an EMBL/GenBank/DDBJ whole genome shotgun (WGS) entry which is preliminary data.</text>
</comment>
<organism evidence="1 2">
    <name type="scientific">Xanthomonas vesicatoria ATCC 35937</name>
    <dbReference type="NCBI Taxonomy" id="925775"/>
    <lineage>
        <taxon>Bacteria</taxon>
        <taxon>Pseudomonadati</taxon>
        <taxon>Pseudomonadota</taxon>
        <taxon>Gammaproteobacteria</taxon>
        <taxon>Lysobacterales</taxon>
        <taxon>Lysobacteraceae</taxon>
        <taxon>Xanthomonas</taxon>
    </lineage>
</organism>
<sequence>MTRSAEPMRRGADGQKDRLELAIVFEPMDLAK</sequence>
<protein>
    <submittedName>
        <fullName evidence="1">Uncharacterized protein</fullName>
    </submittedName>
</protein>
<evidence type="ECO:0000313" key="1">
    <source>
        <dbReference type="EMBL" id="EGD10761.1"/>
    </source>
</evidence>
<evidence type="ECO:0000313" key="2">
    <source>
        <dbReference type="Proteomes" id="UP000003299"/>
    </source>
</evidence>
<dbReference type="AlphaFoldDB" id="F0B9R2"/>
<dbReference type="EMBL" id="AEQV01000019">
    <property type="protein sequence ID" value="EGD10761.1"/>
    <property type="molecule type" value="Genomic_DNA"/>
</dbReference>
<accession>F0B9R2</accession>
<proteinExistence type="predicted"/>
<reference evidence="1 2" key="1">
    <citation type="journal article" date="2011" name="BMC Genomics">
        <title>Comparative genomics reveals diversity among xanthomonads infecting tomato and pepper.</title>
        <authorList>
            <person name="Potnis N."/>
            <person name="Krasileva K."/>
            <person name="Chow V."/>
            <person name="Almeida N.F."/>
            <person name="Patil P.B."/>
            <person name="Ryan R.P."/>
            <person name="Sharlach M."/>
            <person name="Behlau F."/>
            <person name="Dow J.M."/>
            <person name="Momol M.T."/>
            <person name="White F.F."/>
            <person name="Preston J.F."/>
            <person name="Vinatzer B.A."/>
            <person name="Koebnik R."/>
            <person name="Setubal J.C."/>
            <person name="Norman D.J."/>
            <person name="Staskawicz B.J."/>
            <person name="Jones J.B."/>
        </authorList>
    </citation>
    <scope>NUCLEOTIDE SEQUENCE [LARGE SCALE GENOMIC DNA]</scope>
    <source>
        <strain evidence="1 2">ATCC 35937</strain>
    </source>
</reference>
<dbReference type="Proteomes" id="UP000003299">
    <property type="component" value="Unassembled WGS sequence"/>
</dbReference>
<gene>
    <name evidence="1" type="ORF">XVE_0816</name>
</gene>
<name>F0B9R2_9XANT</name>